<evidence type="ECO:0000313" key="4">
    <source>
        <dbReference type="Proteomes" id="UP000243723"/>
    </source>
</evidence>
<feature type="compositionally biased region" description="Basic and acidic residues" evidence="2">
    <location>
        <begin position="283"/>
        <end position="292"/>
    </location>
</feature>
<evidence type="ECO:0000256" key="1">
    <source>
        <dbReference type="PIRSR" id="PIRSR605301-1"/>
    </source>
</evidence>
<dbReference type="Pfam" id="PF03637">
    <property type="entry name" value="Mob1_phocein"/>
    <property type="match status" value="1"/>
</dbReference>
<keyword evidence="1" id="KW-0479">Metal-binding</keyword>
<dbReference type="PANTHER" id="PTHR22599">
    <property type="entry name" value="MPS ONE BINDER KINASE ACTIVATOR-LIKE MOB"/>
    <property type="match status" value="1"/>
</dbReference>
<feature type="compositionally biased region" description="Basic and acidic residues" evidence="2">
    <location>
        <begin position="450"/>
        <end position="468"/>
    </location>
</feature>
<reference evidence="3 4" key="1">
    <citation type="submission" date="2017-05" db="EMBL/GenBank/DDBJ databases">
        <title>Draft genome sequence of Elsinoe australis.</title>
        <authorList>
            <person name="Cheng Q."/>
        </authorList>
    </citation>
    <scope>NUCLEOTIDE SEQUENCE [LARGE SCALE GENOMIC DNA]</scope>
    <source>
        <strain evidence="3 4">NL1</strain>
    </source>
</reference>
<dbReference type="EMBL" id="NHZQ01000447">
    <property type="protein sequence ID" value="PSK34110.1"/>
    <property type="molecule type" value="Genomic_DNA"/>
</dbReference>
<dbReference type="OrthoDB" id="10262609at2759"/>
<feature type="region of interest" description="Disordered" evidence="2">
    <location>
        <begin position="1"/>
        <end position="64"/>
    </location>
</feature>
<comment type="caution">
    <text evidence="3">The sequence shown here is derived from an EMBL/GenBank/DDBJ whole genome shotgun (WGS) entry which is preliminary data.</text>
</comment>
<accession>A0A2P7YDS8</accession>
<feature type="binding site" evidence="1">
    <location>
        <position position="229"/>
    </location>
    <ligand>
        <name>Zn(2+)</name>
        <dbReference type="ChEBI" id="CHEBI:29105"/>
    </ligand>
</feature>
<protein>
    <submittedName>
        <fullName evidence="3">MOB-like protein phocein</fullName>
    </submittedName>
</protein>
<dbReference type="InterPro" id="IPR036703">
    <property type="entry name" value="MOB_kinase_act_sf"/>
</dbReference>
<feature type="compositionally biased region" description="Low complexity" evidence="2">
    <location>
        <begin position="404"/>
        <end position="415"/>
    </location>
</feature>
<feature type="compositionally biased region" description="Acidic residues" evidence="2">
    <location>
        <begin position="327"/>
        <end position="341"/>
    </location>
</feature>
<dbReference type="SUPFAM" id="SSF101152">
    <property type="entry name" value="Mob1/phocein"/>
    <property type="match status" value="1"/>
</dbReference>
<dbReference type="Gene3D" id="1.20.140.30">
    <property type="entry name" value="MOB kinase activator"/>
    <property type="match status" value="1"/>
</dbReference>
<feature type="region of interest" description="Disordered" evidence="2">
    <location>
        <begin position="265"/>
        <end position="468"/>
    </location>
</feature>
<feature type="binding site" evidence="1">
    <location>
        <position position="152"/>
    </location>
    <ligand>
        <name>Zn(2+)</name>
        <dbReference type="ChEBI" id="CHEBI:29105"/>
    </ligand>
</feature>
<feature type="binding site" evidence="1">
    <location>
        <position position="234"/>
    </location>
    <ligand>
        <name>Zn(2+)</name>
        <dbReference type="ChEBI" id="CHEBI:29105"/>
    </ligand>
</feature>
<feature type="compositionally biased region" description="Acidic residues" evidence="2">
    <location>
        <begin position="273"/>
        <end position="282"/>
    </location>
</feature>
<feature type="compositionally biased region" description="Low complexity" evidence="2">
    <location>
        <begin position="1"/>
        <end position="10"/>
    </location>
</feature>
<dbReference type="SMART" id="SM01388">
    <property type="entry name" value="Mob1_phocein"/>
    <property type="match status" value="1"/>
</dbReference>
<evidence type="ECO:0000256" key="2">
    <source>
        <dbReference type="SAM" id="MobiDB-lite"/>
    </source>
</evidence>
<organism evidence="3 4">
    <name type="scientific">Elsinoe australis</name>
    <dbReference type="NCBI Taxonomy" id="40998"/>
    <lineage>
        <taxon>Eukaryota</taxon>
        <taxon>Fungi</taxon>
        <taxon>Dikarya</taxon>
        <taxon>Ascomycota</taxon>
        <taxon>Pezizomycotina</taxon>
        <taxon>Dothideomycetes</taxon>
        <taxon>Dothideomycetidae</taxon>
        <taxon>Myriangiales</taxon>
        <taxon>Elsinoaceae</taxon>
        <taxon>Elsinoe</taxon>
    </lineage>
</organism>
<dbReference type="AlphaFoldDB" id="A0A2P7YDS8"/>
<gene>
    <name evidence="3" type="ORF">B9Z65_8436</name>
</gene>
<evidence type="ECO:0000313" key="3">
    <source>
        <dbReference type="EMBL" id="PSK34110.1"/>
    </source>
</evidence>
<keyword evidence="1" id="KW-0862">Zinc</keyword>
<proteinExistence type="predicted"/>
<name>A0A2P7YDS8_9PEZI</name>
<feature type="compositionally biased region" description="Acidic residues" evidence="2">
    <location>
        <begin position="416"/>
        <end position="431"/>
    </location>
</feature>
<keyword evidence="4" id="KW-1185">Reference proteome</keyword>
<feature type="binding site" evidence="1">
    <location>
        <position position="147"/>
    </location>
    <ligand>
        <name>Zn(2+)</name>
        <dbReference type="ChEBI" id="CHEBI:29105"/>
    </ligand>
</feature>
<sequence length="468" mass="51910">MAQSPSSSPRLPSPPPMAEDQIGPTSPGVHGLEDLDKIGQTTSIDQGASRRIRPGTKSEDMLEGPPLVELQEIDSAFQLSEHLKALFASLTSPTPSTIVPITRSTALQLSTPPPGVDRGIWLYELCRLLVARANTILISLFSDSPPCSASTCPEMRASEWQYLCAAHDPPKSCCAIDYCCHTLDWSATQLTSSKLFPSRLALGTENVTSTQQLRKMTEIFRRVYRIFAHAWFQHREVFWRVEGRTGLYLFFKTVCDEFRLIPEDSYTVPPEAEGGEQEEVEEREEREQRRAEIEEELVQGGKDTQKRSHRMGGLERQNSVSTVIHEEVEEEEEEEEAEEEPVERGPVVVLGTPEEEKEASLGDASGEKEEGKEVPVVLLEGDIKEDKEVSVEKSDPKAEEESPIEPSTETTVVAPAEEETPVTTTEGEEESTESKLVEAAEEETSTEPFNPEKSEAGEAHEAEKTVAD</sequence>
<feature type="compositionally biased region" description="Basic and acidic residues" evidence="2">
    <location>
        <begin position="381"/>
        <end position="400"/>
    </location>
</feature>
<dbReference type="Proteomes" id="UP000243723">
    <property type="component" value="Unassembled WGS sequence"/>
</dbReference>
<dbReference type="STRING" id="40998.A0A2P7YDS8"/>
<dbReference type="InterPro" id="IPR005301">
    <property type="entry name" value="MOB_kinase_act_fam"/>
</dbReference>